<evidence type="ECO:0000313" key="22">
    <source>
        <dbReference type="Proteomes" id="UP000270757"/>
    </source>
</evidence>
<comment type="pathway">
    <text evidence="2">Amino-acid degradation; L-leucine degradation; (S)-3-hydroxy-3-methylglutaryl-CoA from 3-isovaleryl-CoA: step 1/3.</text>
</comment>
<dbReference type="Proteomes" id="UP000251035">
    <property type="component" value="Unassembled WGS sequence"/>
</dbReference>
<dbReference type="SUPFAM" id="SSF56645">
    <property type="entry name" value="Acyl-CoA dehydrogenase NM domain-like"/>
    <property type="match status" value="1"/>
</dbReference>
<evidence type="ECO:0000259" key="17">
    <source>
        <dbReference type="Pfam" id="PF02771"/>
    </source>
</evidence>
<accession>A0A3A5LHC4</accession>
<dbReference type="EMBL" id="QZWB01000001">
    <property type="protein sequence ID" value="RJT49285.1"/>
    <property type="molecule type" value="Genomic_DNA"/>
</dbReference>
<evidence type="ECO:0000256" key="5">
    <source>
        <dbReference type="ARBA" id="ARBA00018258"/>
    </source>
</evidence>
<feature type="domain" description="Acyl-CoA oxidase/dehydrogenase middle" evidence="16">
    <location>
        <begin position="126"/>
        <end position="221"/>
    </location>
</feature>
<dbReference type="PROSITE" id="PS00073">
    <property type="entry name" value="ACYL_COA_DH_2"/>
    <property type="match status" value="1"/>
</dbReference>
<evidence type="ECO:0000313" key="23">
    <source>
        <dbReference type="Proteomes" id="UP000306421"/>
    </source>
</evidence>
<feature type="binding site" evidence="13">
    <location>
        <position position="272"/>
    </location>
    <ligand>
        <name>FAD</name>
        <dbReference type="ChEBI" id="CHEBI:57692"/>
    </ligand>
</feature>
<dbReference type="FunFam" id="2.40.110.10:FF:000004">
    <property type="entry name" value="Isovaleryl-CoA dehydrogenase, mitochondrial"/>
    <property type="match status" value="1"/>
</dbReference>
<keyword evidence="21" id="KW-1185">Reference proteome</keyword>
<evidence type="ECO:0000256" key="10">
    <source>
        <dbReference type="ARBA" id="ARBA00052875"/>
    </source>
</evidence>
<feature type="binding site" evidence="12">
    <location>
        <begin position="182"/>
        <end position="183"/>
    </location>
    <ligand>
        <name>substrate</name>
    </ligand>
</feature>
<dbReference type="Proteomes" id="UP000306421">
    <property type="component" value="Unassembled WGS sequence"/>
</dbReference>
<dbReference type="FunFam" id="1.10.540.10:FF:000022">
    <property type="entry name" value="Isovaleryl-CoA dehydrogenase isoform 2"/>
    <property type="match status" value="1"/>
</dbReference>
<organism evidence="19 22">
    <name type="scientific">Legionella taurinensis</name>
    <dbReference type="NCBI Taxonomy" id="70611"/>
    <lineage>
        <taxon>Bacteria</taxon>
        <taxon>Pseudomonadati</taxon>
        <taxon>Pseudomonadota</taxon>
        <taxon>Gammaproteobacteria</taxon>
        <taxon>Legionellales</taxon>
        <taxon>Legionellaceae</taxon>
        <taxon>Legionella</taxon>
    </lineage>
</organism>
<feature type="binding site" evidence="12">
    <location>
        <begin position="367"/>
        <end position="368"/>
    </location>
    <ligand>
        <name>substrate</name>
    </ligand>
</feature>
<feature type="binding site" evidence="12">
    <location>
        <begin position="244"/>
        <end position="247"/>
    </location>
    <ligand>
        <name>substrate</name>
    </ligand>
</feature>
<evidence type="ECO:0000256" key="9">
    <source>
        <dbReference type="ARBA" id="ARBA00023002"/>
    </source>
</evidence>
<dbReference type="Proteomes" id="UP000270757">
    <property type="component" value="Unassembled WGS sequence"/>
</dbReference>
<feature type="domain" description="Acyl-CoA dehydrogenase/oxidase N-terminal" evidence="17">
    <location>
        <begin position="11"/>
        <end position="122"/>
    </location>
</feature>
<feature type="binding site" evidence="13">
    <location>
        <begin position="160"/>
        <end position="162"/>
    </location>
    <ligand>
        <name>FAD</name>
        <dbReference type="ChEBI" id="CHEBI:57692"/>
    </ligand>
</feature>
<evidence type="ECO:0000256" key="8">
    <source>
        <dbReference type="ARBA" id="ARBA00022946"/>
    </source>
</evidence>
<dbReference type="OrthoDB" id="9769473at2"/>
<dbReference type="PROSITE" id="PS00072">
    <property type="entry name" value="ACYL_COA_DH_1"/>
    <property type="match status" value="1"/>
</dbReference>
<name>A0A3A5LHC4_9GAMM</name>
<dbReference type="PIRSF" id="PIRSF016578">
    <property type="entry name" value="HsaA"/>
    <property type="match status" value="1"/>
</dbReference>
<comment type="similarity">
    <text evidence="3 14">Belongs to the acyl-CoA dehydrogenase family.</text>
</comment>
<evidence type="ECO:0000256" key="13">
    <source>
        <dbReference type="PIRSR" id="PIRSR634183-3"/>
    </source>
</evidence>
<dbReference type="InterPro" id="IPR009075">
    <property type="entry name" value="AcylCo_DH/oxidase_C"/>
</dbReference>
<dbReference type="InterPro" id="IPR006089">
    <property type="entry name" value="Acyl-CoA_DH_CS"/>
</dbReference>
<evidence type="ECO:0000256" key="11">
    <source>
        <dbReference type="PIRSR" id="PIRSR634183-1"/>
    </source>
</evidence>
<evidence type="ECO:0000256" key="7">
    <source>
        <dbReference type="ARBA" id="ARBA00022827"/>
    </source>
</evidence>
<dbReference type="InterPro" id="IPR006091">
    <property type="entry name" value="Acyl-CoA_Oxase/DH_mid-dom"/>
</dbReference>
<dbReference type="SUPFAM" id="SSF47203">
    <property type="entry name" value="Acyl-CoA dehydrogenase C-terminal domain-like"/>
    <property type="match status" value="1"/>
</dbReference>
<evidence type="ECO:0000256" key="3">
    <source>
        <dbReference type="ARBA" id="ARBA00009347"/>
    </source>
</evidence>
<dbReference type="Pfam" id="PF02770">
    <property type="entry name" value="Acyl-CoA_dh_M"/>
    <property type="match status" value="1"/>
</dbReference>
<reference evidence="19 22" key="3">
    <citation type="submission" date="2018-09" db="EMBL/GenBank/DDBJ databases">
        <title>Draft genome sequences of Legionella taurinensis isolated from water samples.</title>
        <authorList>
            <person name="Chakeri A."/>
            <person name="Allerberger F."/>
            <person name="Kundi M."/>
            <person name="Ruppitsch W."/>
            <person name="Schmid D."/>
        </authorList>
    </citation>
    <scope>NUCLEOTIDE SEQUENCE [LARGE SCALE GENOMIC DNA]</scope>
    <source>
        <strain evidence="19 22">4570-18-6</strain>
    </source>
</reference>
<dbReference type="InterPro" id="IPR009100">
    <property type="entry name" value="AcylCoA_DH/oxidase_NM_dom_sf"/>
</dbReference>
<feature type="domain" description="Acyl-CoA dehydrogenase/oxidase C-terminal" evidence="15">
    <location>
        <begin position="233"/>
        <end position="381"/>
    </location>
</feature>
<dbReference type="InterPro" id="IPR034183">
    <property type="entry name" value="IVD"/>
</dbReference>
<dbReference type="GeneID" id="48948004"/>
<dbReference type="GO" id="GO:0006552">
    <property type="term" value="P:L-leucine catabolic process"/>
    <property type="evidence" value="ECO:0007669"/>
    <property type="project" value="TreeGrafter"/>
</dbReference>
<feature type="active site" description="Proton acceptor" evidence="11">
    <location>
        <position position="246"/>
    </location>
</feature>
<feature type="binding site" evidence="12">
    <location>
        <position position="136"/>
    </location>
    <ligand>
        <name>substrate</name>
    </ligand>
</feature>
<comment type="caution">
    <text evidence="19">The sequence shown here is derived from an EMBL/GenBank/DDBJ whole genome shotgun (WGS) entry which is preliminary data.</text>
</comment>
<reference evidence="20 23" key="2">
    <citation type="submission" date="2018-04" db="EMBL/GenBank/DDBJ databases">
        <title>Whole genome sequence comparison of clinical and drinking water Legionella pneumophila isolates.</title>
        <authorList>
            <person name="Garner E."/>
        </authorList>
    </citation>
    <scope>NUCLEOTIDE SEQUENCE [LARGE SCALE GENOMIC DNA]</scope>
    <source>
        <strain evidence="20 23">WH02</strain>
    </source>
</reference>
<evidence type="ECO:0000259" key="15">
    <source>
        <dbReference type="Pfam" id="PF00441"/>
    </source>
</evidence>
<proteinExistence type="inferred from homology"/>
<keyword evidence="7 13" id="KW-0274">FAD</keyword>
<keyword evidence="6 14" id="KW-0285">Flavoprotein</keyword>
<dbReference type="Gene3D" id="1.20.140.10">
    <property type="entry name" value="Butyryl-CoA Dehydrogenase, subunit A, domain 3"/>
    <property type="match status" value="1"/>
</dbReference>
<dbReference type="GO" id="GO:0050660">
    <property type="term" value="F:flavin adenine dinucleotide binding"/>
    <property type="evidence" value="ECO:0007669"/>
    <property type="project" value="InterPro"/>
</dbReference>
<evidence type="ECO:0000313" key="21">
    <source>
        <dbReference type="Proteomes" id="UP000251035"/>
    </source>
</evidence>
<comment type="cofactor">
    <cofactor evidence="1 13 14">
        <name>FAD</name>
        <dbReference type="ChEBI" id="CHEBI:57692"/>
    </cofactor>
</comment>
<evidence type="ECO:0000313" key="18">
    <source>
        <dbReference type="EMBL" id="PUT49351.1"/>
    </source>
</evidence>
<dbReference type="InterPro" id="IPR037069">
    <property type="entry name" value="AcylCoA_DH/ox_N_sf"/>
</dbReference>
<evidence type="ECO:0000256" key="1">
    <source>
        <dbReference type="ARBA" id="ARBA00001974"/>
    </source>
</evidence>
<feature type="binding site" evidence="13">
    <location>
        <begin position="340"/>
        <end position="344"/>
    </location>
    <ligand>
        <name>FAD</name>
        <dbReference type="ChEBI" id="CHEBI:57692"/>
    </ligand>
</feature>
<dbReference type="InterPro" id="IPR013786">
    <property type="entry name" value="AcylCoA_DH/ox_N"/>
</dbReference>
<feature type="binding site" evidence="13">
    <location>
        <position position="283"/>
    </location>
    <ligand>
        <name>FAD</name>
        <dbReference type="ChEBI" id="CHEBI:57692"/>
    </ligand>
</feature>
<dbReference type="EC" id="1.3.8.4" evidence="4"/>
<dbReference type="Pfam" id="PF00441">
    <property type="entry name" value="Acyl-CoA_dh_1"/>
    <property type="match status" value="1"/>
</dbReference>
<evidence type="ECO:0000256" key="14">
    <source>
        <dbReference type="RuleBase" id="RU362125"/>
    </source>
</evidence>
<evidence type="ECO:0000256" key="6">
    <source>
        <dbReference type="ARBA" id="ARBA00022630"/>
    </source>
</evidence>
<keyword evidence="8" id="KW-0809">Transit peptide</keyword>
<keyword evidence="9 14" id="KW-0560">Oxidoreductase</keyword>
<evidence type="ECO:0000256" key="2">
    <source>
        <dbReference type="ARBA" id="ARBA00004898"/>
    </source>
</evidence>
<evidence type="ECO:0000256" key="12">
    <source>
        <dbReference type="PIRSR" id="PIRSR634183-2"/>
    </source>
</evidence>
<evidence type="ECO:0000313" key="20">
    <source>
        <dbReference type="EMBL" id="TID46716.1"/>
    </source>
</evidence>
<sequence>MHTGLHHALGETYDLLRDSVYQFAQHEIAPIAAQIDAENTFPNHLWRKLGDMGLLGITVSEEYGGANMGYLAHAIAMEEISRASASVGLSYGAHSNLCVNQIYLNGNREQKRHYLPKLISGEFVGALAMSESNSGSDVVSMQLHAQSQGDHFILNGTKMWITNGPDADVLVVYAKTDKQAGSKGITAFLIEKGMKGFKTAQKLDKLGMRGSNTCELVFEDCQVPAENILGELNKGAKVLMSGLDYERTILAAGPVGIMQACLDVVIPYVHERKQFGQPIGEFQFIQGKLADMYTELSASRSYLYAVAKACDQGLVNRIDAAGVILYTAEKATQMALQAIQTLGGNGYINEYPTGRLLRDAKLYEIGAGTSEIRRMLIGRELFKETS</sequence>
<dbReference type="Gene3D" id="1.10.540.10">
    <property type="entry name" value="Acyl-CoA dehydrogenase/oxidase, N-terminal domain"/>
    <property type="match status" value="1"/>
</dbReference>
<dbReference type="PANTHER" id="PTHR43884">
    <property type="entry name" value="ACYL-COA DEHYDROGENASE"/>
    <property type="match status" value="1"/>
</dbReference>
<gene>
    <name evidence="19" type="ORF">D6J04_01135</name>
    <name evidence="18" type="ORF">DB745_01210</name>
    <name evidence="20" type="ORF">DIZ81_01205</name>
</gene>
<evidence type="ECO:0000259" key="16">
    <source>
        <dbReference type="Pfam" id="PF02770"/>
    </source>
</evidence>
<dbReference type="CDD" id="cd01156">
    <property type="entry name" value="IVD"/>
    <property type="match status" value="1"/>
</dbReference>
<dbReference type="GO" id="GO:0008470">
    <property type="term" value="F:3-methylbutanoyl-CoA dehydrogenase activity"/>
    <property type="evidence" value="ECO:0007669"/>
    <property type="project" value="UniProtKB-EC"/>
</dbReference>
<comment type="catalytic activity">
    <reaction evidence="10">
        <text>3-methylbutanoyl-CoA + oxidized [electron-transfer flavoprotein] + H(+) = 3-methylbut-2-enoyl-CoA + reduced [electron-transfer flavoprotein]</text>
        <dbReference type="Rhea" id="RHEA:12276"/>
        <dbReference type="Rhea" id="RHEA-COMP:10685"/>
        <dbReference type="Rhea" id="RHEA-COMP:10686"/>
        <dbReference type="ChEBI" id="CHEBI:15378"/>
        <dbReference type="ChEBI" id="CHEBI:57344"/>
        <dbReference type="ChEBI" id="CHEBI:57345"/>
        <dbReference type="ChEBI" id="CHEBI:57692"/>
        <dbReference type="ChEBI" id="CHEBI:58307"/>
        <dbReference type="EC" id="1.3.8.4"/>
    </reaction>
</comment>
<dbReference type="PANTHER" id="PTHR43884:SF12">
    <property type="entry name" value="ISOVALERYL-COA DEHYDROGENASE, MITOCHONDRIAL-RELATED"/>
    <property type="match status" value="1"/>
</dbReference>
<feature type="binding site" evidence="13">
    <location>
        <begin position="369"/>
        <end position="371"/>
    </location>
    <ligand>
        <name>FAD</name>
        <dbReference type="ChEBI" id="CHEBI:57692"/>
    </ligand>
</feature>
<dbReference type="FunFam" id="1.20.140.10:FF:000003">
    <property type="entry name" value="isovaleryl-CoA dehydrogenase, mitochondrial"/>
    <property type="match status" value="1"/>
</dbReference>
<dbReference type="InterPro" id="IPR036250">
    <property type="entry name" value="AcylCo_DH-like_C"/>
</dbReference>
<dbReference type="RefSeq" id="WP_108290519.1">
    <property type="nucleotide sequence ID" value="NZ_CAAAIR010000001.1"/>
</dbReference>
<dbReference type="AlphaFoldDB" id="A0A3A5LHC4"/>
<dbReference type="EMBL" id="QFGG01000001">
    <property type="protein sequence ID" value="TID46716.1"/>
    <property type="molecule type" value="Genomic_DNA"/>
</dbReference>
<evidence type="ECO:0000313" key="19">
    <source>
        <dbReference type="EMBL" id="RJT49285.1"/>
    </source>
</evidence>
<dbReference type="Pfam" id="PF02771">
    <property type="entry name" value="Acyl-CoA_dh_N"/>
    <property type="match status" value="1"/>
</dbReference>
<dbReference type="InterPro" id="IPR046373">
    <property type="entry name" value="Acyl-CoA_Oxase/DH_mid-dom_sf"/>
</dbReference>
<feature type="binding site" evidence="13">
    <location>
        <begin position="127"/>
        <end position="136"/>
    </location>
    <ligand>
        <name>FAD</name>
        <dbReference type="ChEBI" id="CHEBI:57692"/>
    </ligand>
</feature>
<protein>
    <recommendedName>
        <fullName evidence="5">Isovaleryl-CoA dehydrogenase, mitochondrial</fullName>
        <ecNumber evidence="4">1.3.8.4</ecNumber>
    </recommendedName>
</protein>
<reference evidence="18 21" key="1">
    <citation type="submission" date="2018-04" db="EMBL/GenBank/DDBJ databases">
        <title>Whole genome sequence comparison of clinical and drinking water Legionella pneumophila isolates associated with the Flint Water Crisis.</title>
        <authorList>
            <person name="Garner E."/>
            <person name="Brown C."/>
            <person name="Schwake O."/>
            <person name="Coil D."/>
            <person name="Jospin G."/>
            <person name="Eisen J."/>
            <person name="Edwards M."/>
            <person name="Pruden A."/>
        </authorList>
    </citation>
    <scope>NUCLEOTIDE SEQUENCE [LARGE SCALE GENOMIC DNA]</scope>
    <source>
        <strain evidence="18 21">Genessee03</strain>
    </source>
</reference>
<dbReference type="EMBL" id="QCXM01000001">
    <property type="protein sequence ID" value="PUT49351.1"/>
    <property type="molecule type" value="Genomic_DNA"/>
</dbReference>
<dbReference type="Gene3D" id="2.40.110.10">
    <property type="entry name" value="Butyryl-CoA Dehydrogenase, subunit A, domain 2"/>
    <property type="match status" value="1"/>
</dbReference>
<evidence type="ECO:0000256" key="4">
    <source>
        <dbReference type="ARBA" id="ARBA00012044"/>
    </source>
</evidence>